<dbReference type="Proteomes" id="UP000435304">
    <property type="component" value="Unassembled WGS sequence"/>
</dbReference>
<dbReference type="RefSeq" id="WP_156610317.1">
    <property type="nucleotide sequence ID" value="NZ_WPCU01000007.1"/>
</dbReference>
<protein>
    <submittedName>
        <fullName evidence="2">DUF4383 domain-containing protein</fullName>
    </submittedName>
</protein>
<comment type="caution">
    <text evidence="2">The sequence shown here is derived from an EMBL/GenBank/DDBJ whole genome shotgun (WGS) entry which is preliminary data.</text>
</comment>
<feature type="transmembrane region" description="Helical" evidence="1">
    <location>
        <begin position="60"/>
        <end position="83"/>
    </location>
</feature>
<keyword evidence="3" id="KW-1185">Reference proteome</keyword>
<feature type="transmembrane region" description="Helical" evidence="1">
    <location>
        <begin position="22"/>
        <end position="40"/>
    </location>
</feature>
<dbReference type="Pfam" id="PF14325">
    <property type="entry name" value="DUF4383"/>
    <property type="match status" value="1"/>
</dbReference>
<proteinExistence type="predicted"/>
<evidence type="ECO:0000313" key="3">
    <source>
        <dbReference type="Proteomes" id="UP000435304"/>
    </source>
</evidence>
<dbReference type="EMBL" id="WPCU01000007">
    <property type="protein sequence ID" value="MVA76688.1"/>
    <property type="molecule type" value="Genomic_DNA"/>
</dbReference>
<name>A0A6A9UVH3_9ACTN</name>
<reference evidence="2 3" key="1">
    <citation type="submission" date="2019-12" db="EMBL/GenBank/DDBJ databases">
        <title>Auraticoccus cholistani sp. nov., an actinomycete isolated from soil of Cholistan desert.</title>
        <authorList>
            <person name="Cheema M.T."/>
        </authorList>
    </citation>
    <scope>NUCLEOTIDE SEQUENCE [LARGE SCALE GENOMIC DNA]</scope>
    <source>
        <strain evidence="2 3">F435</strain>
    </source>
</reference>
<feature type="transmembrane region" description="Helical" evidence="1">
    <location>
        <begin position="130"/>
        <end position="149"/>
    </location>
</feature>
<organism evidence="2 3">
    <name type="scientific">Auraticoccus cholistanensis</name>
    <dbReference type="NCBI Taxonomy" id="2656650"/>
    <lineage>
        <taxon>Bacteria</taxon>
        <taxon>Bacillati</taxon>
        <taxon>Actinomycetota</taxon>
        <taxon>Actinomycetes</taxon>
        <taxon>Propionibacteriales</taxon>
        <taxon>Propionibacteriaceae</taxon>
        <taxon>Auraticoccus</taxon>
    </lineage>
</organism>
<dbReference type="AlphaFoldDB" id="A0A6A9UVH3"/>
<accession>A0A6A9UVH3</accession>
<evidence type="ECO:0000313" key="2">
    <source>
        <dbReference type="EMBL" id="MVA76688.1"/>
    </source>
</evidence>
<keyword evidence="1" id="KW-0812">Transmembrane</keyword>
<sequence length="159" mass="16866">MSSSGPADTANIAGTHRTVSRATAAVFGCVFLLVGILGFVPGVTSNYDTLSFASHHSEAMLLGVFQVSVLHNVVHLLFGVAGLLMSRSHRSARRYLVWGGAVYAVLWVYGLLVPHDSAANFVPVNDADDWLHLALAVLMLGSGFATRLTRAEARDSDAA</sequence>
<evidence type="ECO:0000256" key="1">
    <source>
        <dbReference type="SAM" id="Phobius"/>
    </source>
</evidence>
<gene>
    <name evidence="2" type="ORF">GC722_11735</name>
</gene>
<keyword evidence="1" id="KW-0472">Membrane</keyword>
<keyword evidence="1" id="KW-1133">Transmembrane helix</keyword>
<feature type="transmembrane region" description="Helical" evidence="1">
    <location>
        <begin position="95"/>
        <end position="115"/>
    </location>
</feature>